<dbReference type="AlphaFoldDB" id="A0A222MWT5"/>
<dbReference type="PROSITE" id="PS01123">
    <property type="entry name" value="TNASE_1"/>
    <property type="match status" value="1"/>
</dbReference>
<accession>A0A222MWT5</accession>
<dbReference type="EMBL" id="CP022347">
    <property type="protein sequence ID" value="ASQ30118.1"/>
    <property type="molecule type" value="Genomic_DNA"/>
</dbReference>
<dbReference type="PROSITE" id="PS50830">
    <property type="entry name" value="TNASE_3"/>
    <property type="match status" value="1"/>
</dbReference>
<dbReference type="GO" id="GO:0016787">
    <property type="term" value="F:hydrolase activity"/>
    <property type="evidence" value="ECO:0007669"/>
    <property type="project" value="UniProtKB-KW"/>
</dbReference>
<dbReference type="Pfam" id="PF00565">
    <property type="entry name" value="SNase"/>
    <property type="match status" value="1"/>
</dbReference>
<feature type="domain" description="TNase-like" evidence="5">
    <location>
        <begin position="42"/>
        <end position="161"/>
    </location>
</feature>
<name>A0A222MWT5_9BACT</name>
<keyword evidence="2 6" id="KW-0255">Endonuclease</keyword>
<dbReference type="Proteomes" id="UP000201169">
    <property type="component" value="Chromosome"/>
</dbReference>
<organism evidence="6 7">
    <name type="scientific">Campylobacter avium LMG 24591</name>
    <dbReference type="NCBI Taxonomy" id="522484"/>
    <lineage>
        <taxon>Bacteria</taxon>
        <taxon>Pseudomonadati</taxon>
        <taxon>Campylobacterota</taxon>
        <taxon>Epsilonproteobacteria</taxon>
        <taxon>Campylobacterales</taxon>
        <taxon>Campylobacteraceae</taxon>
        <taxon>Campylobacter</taxon>
    </lineage>
</organism>
<dbReference type="SMART" id="SM00318">
    <property type="entry name" value="SNc"/>
    <property type="match status" value="1"/>
</dbReference>
<keyword evidence="4" id="KW-1133">Transmembrane helix</keyword>
<dbReference type="PANTHER" id="PTHR12302">
    <property type="entry name" value="EBNA2 BINDING PROTEIN P100"/>
    <property type="match status" value="1"/>
</dbReference>
<keyword evidence="7" id="KW-1185">Reference proteome</keyword>
<evidence type="ECO:0000256" key="2">
    <source>
        <dbReference type="ARBA" id="ARBA00022759"/>
    </source>
</evidence>
<keyword evidence="4" id="KW-0812">Transmembrane</keyword>
<dbReference type="PANTHER" id="PTHR12302:SF3">
    <property type="entry name" value="SERINE_THREONINE-PROTEIN KINASE 31"/>
    <property type="match status" value="1"/>
</dbReference>
<dbReference type="SUPFAM" id="SSF50199">
    <property type="entry name" value="Staphylococcal nuclease"/>
    <property type="match status" value="1"/>
</dbReference>
<protein>
    <submittedName>
        <fullName evidence="6">Endonuclease, thermonuclease family</fullName>
    </submittedName>
</protein>
<dbReference type="GO" id="GO:0004519">
    <property type="term" value="F:endonuclease activity"/>
    <property type="evidence" value="ECO:0007669"/>
    <property type="project" value="UniProtKB-KW"/>
</dbReference>
<evidence type="ECO:0000256" key="3">
    <source>
        <dbReference type="ARBA" id="ARBA00022801"/>
    </source>
</evidence>
<sequence length="178" mass="20824">MRLRKKDIINLRKIASDPKKVFVLLILGTLIFFLNSFIASQDYLQGKVVKVIDGDTITLLDEAKKTHRIRLFAIDAPESNQAFGKKSRDFLASMIASKHIKAIKKDKDKYGRIIAKIELNNEDINKKMVENGYAWAYTYYSDIYKKYEEQARSQKLGLWVDKNPIEPYKWRKMNDKND</sequence>
<dbReference type="Gene3D" id="2.40.50.90">
    <property type="match status" value="1"/>
</dbReference>
<dbReference type="InterPro" id="IPR002071">
    <property type="entry name" value="Thermonucl_AS"/>
</dbReference>
<dbReference type="OrthoDB" id="9805504at2"/>
<evidence type="ECO:0000259" key="5">
    <source>
        <dbReference type="PROSITE" id="PS50830"/>
    </source>
</evidence>
<keyword evidence="3" id="KW-0378">Hydrolase</keyword>
<evidence type="ECO:0000313" key="6">
    <source>
        <dbReference type="EMBL" id="ASQ30118.1"/>
    </source>
</evidence>
<gene>
    <name evidence="6" type="ORF">CAV_0451</name>
</gene>
<feature type="transmembrane region" description="Helical" evidence="4">
    <location>
        <begin position="21"/>
        <end position="39"/>
    </location>
</feature>
<dbReference type="KEGG" id="cavi:CAV_0451"/>
<dbReference type="InterPro" id="IPR035437">
    <property type="entry name" value="SNase_OB-fold_sf"/>
</dbReference>
<keyword evidence="1" id="KW-0540">Nuclease</keyword>
<evidence type="ECO:0000313" key="7">
    <source>
        <dbReference type="Proteomes" id="UP000201169"/>
    </source>
</evidence>
<reference evidence="6 7" key="1">
    <citation type="submission" date="2017-07" db="EMBL/GenBank/DDBJ databases">
        <title>Analysis of two Campylobacter avium genomes and identification of a novel hippuricase gene.</title>
        <authorList>
            <person name="Miller W.G."/>
            <person name="Chapman M.H."/>
            <person name="Yee E."/>
            <person name="Revez J."/>
            <person name="Bono J.L."/>
            <person name="Rossi M."/>
        </authorList>
    </citation>
    <scope>NUCLEOTIDE SEQUENCE [LARGE SCALE GENOMIC DNA]</scope>
    <source>
        <strain evidence="6 7">LMG 24591</strain>
    </source>
</reference>
<evidence type="ECO:0000256" key="1">
    <source>
        <dbReference type="ARBA" id="ARBA00022722"/>
    </source>
</evidence>
<evidence type="ECO:0000256" key="4">
    <source>
        <dbReference type="SAM" id="Phobius"/>
    </source>
</evidence>
<dbReference type="RefSeq" id="WP_094324899.1">
    <property type="nucleotide sequence ID" value="NZ_CP022347.1"/>
</dbReference>
<keyword evidence="4" id="KW-0472">Membrane</keyword>
<dbReference type="InterPro" id="IPR016071">
    <property type="entry name" value="Staphylococal_nuclease_OB-fold"/>
</dbReference>
<dbReference type="GO" id="GO:0003676">
    <property type="term" value="F:nucleic acid binding"/>
    <property type="evidence" value="ECO:0007669"/>
    <property type="project" value="InterPro"/>
</dbReference>
<proteinExistence type="predicted"/>